<reference evidence="4" key="1">
    <citation type="journal article" date="2021" name="PeerJ">
        <title>Extensive microbial diversity within the chicken gut microbiome revealed by metagenomics and culture.</title>
        <authorList>
            <person name="Gilroy R."/>
            <person name="Ravi A."/>
            <person name="Getino M."/>
            <person name="Pursley I."/>
            <person name="Horton D.L."/>
            <person name="Alikhan N.F."/>
            <person name="Baker D."/>
            <person name="Gharbi K."/>
            <person name="Hall N."/>
            <person name="Watson M."/>
            <person name="Adriaenssens E.M."/>
            <person name="Foster-Nyarko E."/>
            <person name="Jarju S."/>
            <person name="Secka A."/>
            <person name="Antonio M."/>
            <person name="Oren A."/>
            <person name="Chaudhuri R.R."/>
            <person name="La Ragione R."/>
            <person name="Hildebrand F."/>
            <person name="Pallen M.J."/>
        </authorList>
    </citation>
    <scope>NUCLEOTIDE SEQUENCE</scope>
    <source>
        <strain evidence="4">CHK195-6426</strain>
    </source>
</reference>
<evidence type="ECO:0000256" key="2">
    <source>
        <dbReference type="SAM" id="MobiDB-lite"/>
    </source>
</evidence>
<evidence type="ECO:0000313" key="4">
    <source>
        <dbReference type="EMBL" id="HIW82091.1"/>
    </source>
</evidence>
<dbReference type="Gene3D" id="2.60.40.4270">
    <property type="entry name" value="Listeria-Bacteroides repeat domain"/>
    <property type="match status" value="2"/>
</dbReference>
<dbReference type="InterPro" id="IPR042229">
    <property type="entry name" value="Listeria/Bacterioides_rpt_sf"/>
</dbReference>
<comment type="subcellular location">
    <subcellularLocation>
        <location evidence="1">Cell envelope</location>
    </subcellularLocation>
</comment>
<evidence type="ECO:0000313" key="5">
    <source>
        <dbReference type="Proteomes" id="UP000824265"/>
    </source>
</evidence>
<reference evidence="4" key="2">
    <citation type="submission" date="2021-04" db="EMBL/GenBank/DDBJ databases">
        <authorList>
            <person name="Gilroy R."/>
        </authorList>
    </citation>
    <scope>NUCLEOTIDE SEQUENCE</scope>
    <source>
        <strain evidence="4">CHK195-6426</strain>
    </source>
</reference>
<comment type="caution">
    <text evidence="4">The sequence shown here is derived from an EMBL/GenBank/DDBJ whole genome shotgun (WGS) entry which is preliminary data.</text>
</comment>
<organism evidence="4 5">
    <name type="scientific">Candidatus Acetatifactor stercoripullorum</name>
    <dbReference type="NCBI Taxonomy" id="2838414"/>
    <lineage>
        <taxon>Bacteria</taxon>
        <taxon>Bacillati</taxon>
        <taxon>Bacillota</taxon>
        <taxon>Clostridia</taxon>
        <taxon>Lachnospirales</taxon>
        <taxon>Lachnospiraceae</taxon>
        <taxon>Acetatifactor</taxon>
    </lineage>
</organism>
<dbReference type="Proteomes" id="UP000824265">
    <property type="component" value="Unassembled WGS sequence"/>
</dbReference>
<dbReference type="EMBL" id="DXGH01000064">
    <property type="protein sequence ID" value="HIW82091.1"/>
    <property type="molecule type" value="Genomic_DNA"/>
</dbReference>
<sequence>MKKKRKKPGRLLLSLGAAAFAAALPGLSLKAEAAGSIYESPYVSFSPDGGWWTVAEDLPEGTQGNFKDPACWYDSDTVVDTGIESTLRGLETGEHYYAYDRNGIIPVGYWEVGYRGANCCHSNGGATDIGGITDINNSRLCLQPYWSGWLAYCADCGQRIVNRLHYMSLDAVSSINAIDVDISYFYLCPNENGDGTQCRHLEQGAPAYAHQCSAVSWNRYRVEYDHNTDLRMLEMEPSYHMYNNAEEYEGSRVTPQTKLSLNTYSRPGYEFVCWNTEPDGSGTSYGDGAEIRNLTAEEYDKGTGKGVVTLYAQWKKTTSTLLVDPAGGTYEGKSGTQAVTQGYNTFYTADPEKITAPRGHTVSFETNGGNEISPITGTQHFSHWEFSHDEAKPGAGVFYSDNRYLFRGPQDAVDRLQAAYEKDAIILPTPEKPGSSFGGWYKDPECTEPAGAGGDEYTPSQDETLYALWAELVLQSRDNYTANGGKGAVDLAWQQKDSADKSYRLYQSRDGVHFSQIYGAEETIDRNASDETFSYSGSMRQYTVPYTGFYTLSAYGAQGQGWQDIPGGLGGSAEGKFYLKKGDVLSILAGGTGGYGGGGTGSVYGTGGGRTSIVSRMQGTLLVAGGGGAATPMGAGGAGGAGGSQTSSASGGSGGAGGGGGYRGGSAGELVIHEHTDECYYVKDLSYTYSTAGIHTIAGWGLRGARRFAGCTSPSWVTDENGMTESSLIPTKGNPTLEIDLHVNAWSNNAMQTYVYVTVYDSSRRQIYSWRADEYSQVTDGNPGESWEDGDGWHGTPDVFDIETVLSVDVSGTDGVWVAYGIGTTSQDDEGEPFAACHYGYNLNTISLSGGVEKELICGYKEGEVISAKPAYGGTSYVNTAAASTYQSRAGVRSGNGSASIAVNTVGFMDALSLNGVTATDYAAPDAVDADSVEIEAAGAGAVLVSFDRPEDNGTPYYHRAESYLTGTASLLCTSNITKNILTSGVAGYYYVLDTEEKTAAGAGNGRFTADESLTVQAGGQVQYLHVAAVDIAGNVGETAHIPINEGEVLWKLYTRQLSIEEADNVYPAGREKTWYVRADGSTPFTLRHSAYMDGTASRDYQINYTIFQTRTEGSIGRNIVFTPSHDIKDGTILTKAAELSYTVEGETLLGQYPYIVTERSSRNRELSATQKFTLDRAAQGQQIEVAPMAGAAHAQGIQYTEESADRLNGIVLIGDGEAPVVNGLELLENRELIDRREGTVTLDVTAADALSGVKEFYIVIENRDNAATQTYTGDENGRIQIEITADEPIFSGDFTVTARALDNVGNVAEKTCSVTEFALEAEVERILEPHTPVFKRGESGILTVTVWGYADRVEVEFPKELTDLNPDLNQTYVYTDAPQYRQEEKLQFMIPLYAPEKESYTITVRAYKGDRRLEEHPRLGVVSVEGSVLQDFRTRLR</sequence>
<evidence type="ECO:0000256" key="3">
    <source>
        <dbReference type="SAM" id="SignalP"/>
    </source>
</evidence>
<keyword evidence="3" id="KW-0732">Signal</keyword>
<evidence type="ECO:0000256" key="1">
    <source>
        <dbReference type="ARBA" id="ARBA00004196"/>
    </source>
</evidence>
<dbReference type="Pfam" id="PF09479">
    <property type="entry name" value="Flg_new"/>
    <property type="match status" value="2"/>
</dbReference>
<proteinExistence type="predicted"/>
<dbReference type="GO" id="GO:0030313">
    <property type="term" value="C:cell envelope"/>
    <property type="evidence" value="ECO:0007669"/>
    <property type="project" value="UniProtKB-SubCell"/>
</dbReference>
<feature type="chain" id="PRO_5038468866" evidence="3">
    <location>
        <begin position="34"/>
        <end position="1438"/>
    </location>
</feature>
<feature type="signal peptide" evidence="3">
    <location>
        <begin position="1"/>
        <end position="33"/>
    </location>
</feature>
<dbReference type="InterPro" id="IPR013378">
    <property type="entry name" value="InlB-like_B-rpt"/>
</dbReference>
<protein>
    <submittedName>
        <fullName evidence="4">InlB B-repeat-containing protein</fullName>
    </submittedName>
</protein>
<gene>
    <name evidence="4" type="ORF">H9742_11365</name>
</gene>
<name>A0A9D1R8U6_9FIRM</name>
<feature type="region of interest" description="Disordered" evidence="2">
    <location>
        <begin position="636"/>
        <end position="659"/>
    </location>
</feature>
<accession>A0A9D1R8U6</accession>